<feature type="region of interest" description="Disordered" evidence="1">
    <location>
        <begin position="155"/>
        <end position="185"/>
    </location>
</feature>
<dbReference type="Proteomes" id="UP000019678">
    <property type="component" value="Unassembled WGS sequence"/>
</dbReference>
<feature type="compositionally biased region" description="Low complexity" evidence="1">
    <location>
        <begin position="159"/>
        <end position="173"/>
    </location>
</feature>
<dbReference type="AlphaFoldDB" id="A0A017T1T4"/>
<reference evidence="3 4" key="1">
    <citation type="submission" date="2013-05" db="EMBL/GenBank/DDBJ databases">
        <title>Genome assembly of Chondromyces apiculatus DSM 436.</title>
        <authorList>
            <person name="Sharma G."/>
            <person name="Khatri I."/>
            <person name="Kaur C."/>
            <person name="Mayilraj S."/>
            <person name="Subramanian S."/>
        </authorList>
    </citation>
    <scope>NUCLEOTIDE SEQUENCE [LARGE SCALE GENOMIC DNA]</scope>
    <source>
        <strain evidence="3 4">DSM 436</strain>
    </source>
</reference>
<sequence>MRRAATLLCGLLSLCIPCITAPAAAQVAGGPPVAVRLELHQAPNVTLCPGEERLRQEIMVRTGHDPFSATATRTLSVSIERLGDRLVGKILYLDGTTRLDERTFLVADLPCNCWSLFTYLAVAIAFTLSPLQAAQEVQETPFSPPPCPVCPPGAPCPSPAAASPAPRASRASGDTSAPPPAPGHPGLQLGIGGEFVLGCATALAGTALVQFEPRWRDFSLPLEARLRFPAVGEGDQGTPLDVTIYSAAIAPCLHEGRAFACAVGELGALRLRDLERAQGTSFNPVFFVGARMGLEVPLVDRLILQLRADLMATITPGPLELGDDRWRASPLSAGLGGTFMMRF</sequence>
<feature type="signal peptide" evidence="2">
    <location>
        <begin position="1"/>
        <end position="25"/>
    </location>
</feature>
<evidence type="ECO:0000256" key="2">
    <source>
        <dbReference type="SAM" id="SignalP"/>
    </source>
</evidence>
<evidence type="ECO:0000256" key="1">
    <source>
        <dbReference type="SAM" id="MobiDB-lite"/>
    </source>
</evidence>
<dbReference type="OrthoDB" id="5503549at2"/>
<feature type="chain" id="PRO_5001499864" description="Outer membrane protein beta-barrel domain-containing protein" evidence="2">
    <location>
        <begin position="26"/>
        <end position="343"/>
    </location>
</feature>
<dbReference type="RefSeq" id="WP_044247040.1">
    <property type="nucleotide sequence ID" value="NZ_ASRX01000055.1"/>
</dbReference>
<accession>A0A017T1T4</accession>
<comment type="caution">
    <text evidence="3">The sequence shown here is derived from an EMBL/GenBank/DDBJ whole genome shotgun (WGS) entry which is preliminary data.</text>
</comment>
<evidence type="ECO:0000313" key="3">
    <source>
        <dbReference type="EMBL" id="EYF02810.1"/>
    </source>
</evidence>
<keyword evidence="4" id="KW-1185">Reference proteome</keyword>
<organism evidence="3 4">
    <name type="scientific">Chondromyces apiculatus DSM 436</name>
    <dbReference type="NCBI Taxonomy" id="1192034"/>
    <lineage>
        <taxon>Bacteria</taxon>
        <taxon>Pseudomonadati</taxon>
        <taxon>Myxococcota</taxon>
        <taxon>Polyangia</taxon>
        <taxon>Polyangiales</taxon>
        <taxon>Polyangiaceae</taxon>
        <taxon>Chondromyces</taxon>
    </lineage>
</organism>
<protein>
    <recommendedName>
        <fullName evidence="5">Outer membrane protein beta-barrel domain-containing protein</fullName>
    </recommendedName>
</protein>
<evidence type="ECO:0008006" key="5">
    <source>
        <dbReference type="Google" id="ProtNLM"/>
    </source>
</evidence>
<dbReference type="EMBL" id="ASRX01000055">
    <property type="protein sequence ID" value="EYF02810.1"/>
    <property type="molecule type" value="Genomic_DNA"/>
</dbReference>
<keyword evidence="2" id="KW-0732">Signal</keyword>
<proteinExistence type="predicted"/>
<dbReference type="STRING" id="1192034.CAP_6545"/>
<gene>
    <name evidence="3" type="ORF">CAP_6545</name>
</gene>
<evidence type="ECO:0000313" key="4">
    <source>
        <dbReference type="Proteomes" id="UP000019678"/>
    </source>
</evidence>
<name>A0A017T1T4_9BACT</name>